<gene>
    <name evidence="2" type="primary">LOC107761115</name>
</gene>
<dbReference type="PANTHER" id="PTHR34427">
    <property type="entry name" value="DUF4283 DOMAIN PROTEIN"/>
    <property type="match status" value="1"/>
</dbReference>
<evidence type="ECO:0000259" key="1">
    <source>
        <dbReference type="Pfam" id="PF14111"/>
    </source>
</evidence>
<dbReference type="AlphaFoldDB" id="A0A1S3X4Y2"/>
<dbReference type="OrthoDB" id="1729074at2759"/>
<dbReference type="PaxDb" id="4097-A0A1S3X4Y2"/>
<reference evidence="2" key="1">
    <citation type="submission" date="2025-08" db="UniProtKB">
        <authorList>
            <consortium name="RefSeq"/>
        </authorList>
    </citation>
    <scope>IDENTIFICATION</scope>
</reference>
<protein>
    <recommendedName>
        <fullName evidence="1">DUF4283 domain-containing protein</fullName>
    </recommendedName>
</protein>
<accession>A0A1S3X4Y2</accession>
<proteinExistence type="predicted"/>
<dbReference type="KEGG" id="nta:107761115"/>
<organism evidence="2">
    <name type="scientific">Nicotiana tabacum</name>
    <name type="common">Common tobacco</name>
    <dbReference type="NCBI Taxonomy" id="4097"/>
    <lineage>
        <taxon>Eukaryota</taxon>
        <taxon>Viridiplantae</taxon>
        <taxon>Streptophyta</taxon>
        <taxon>Embryophyta</taxon>
        <taxon>Tracheophyta</taxon>
        <taxon>Spermatophyta</taxon>
        <taxon>Magnoliopsida</taxon>
        <taxon>eudicotyledons</taxon>
        <taxon>Gunneridae</taxon>
        <taxon>Pentapetalae</taxon>
        <taxon>asterids</taxon>
        <taxon>lamiids</taxon>
        <taxon>Solanales</taxon>
        <taxon>Solanaceae</taxon>
        <taxon>Nicotianoideae</taxon>
        <taxon>Nicotianeae</taxon>
        <taxon>Nicotiana</taxon>
    </lineage>
</organism>
<dbReference type="InterPro" id="IPR025558">
    <property type="entry name" value="DUF4283"/>
</dbReference>
<dbReference type="PANTHER" id="PTHR34427:SF16">
    <property type="entry name" value="DUF4283 DOMAIN-CONTAINING PROTEIN"/>
    <property type="match status" value="1"/>
</dbReference>
<dbReference type="OMA" id="IERFIKC"/>
<name>A0A1S3X4Y2_TOBAC</name>
<sequence length="674" mass="78168">MGENRIYLNAGFKSFDIIRWTSNNDTWFDWVERSRNMMRRFTLSKKTMEWVCNVLKEASNDQKNVVRRWKNKDRLTEYFCTRKYNDHGRYMSILSFKRDNREVIIIPELALNAGWRDIAFKIERFIKCSSQLNFIGPPRLSVANYPYAKAVQEREWQSNNLHEAVVSTNKRGITILEPNGMKDNGLLTRCIIGYFEKETTERPTLSDIRRWACITWKTTFGVNMYRMAENLFLSEFPNRNMAEQILQGEWRWKKCKLYLEWWNPITGCLSKSISVKSTRIRAMGVPLHLWSHKIFKEIGDLCGGWKATEEETELKNHLKWARIQVAGDGCNIPNEVVIESEGVKFFIPIWPERKTRFELGPEISRETTGDDTGSKPLKNGRTKITYEVEGVQDSLLAVDGTGKYHVRCTEYIDKNKGKARAMQEDGLGEKILLLGQSSVSSNVPGIKNTIGPDCAAQVIFNESYLEPTEIARFDSFLEETKAVLHSQQEANQESQQRFVDVVANLGSSPHAEMLMLEEPREEERKGLQEMKVDDALPLIVIGEPHLIFEIECENQLHLNSIGENWEVEYVEPLLVQHQESFLEKEMDATLWVHQHLLKLSKMFGVDFQGHEEEALELLMQIYSCRQARRMEPALDIKKTRFKGAYELKGLVSFDVKFQSNGKRFRGKSLTLIDQ</sequence>
<evidence type="ECO:0000313" key="2">
    <source>
        <dbReference type="RefSeq" id="XP_016434773.1"/>
    </source>
</evidence>
<dbReference type="Pfam" id="PF14111">
    <property type="entry name" value="DUF4283"/>
    <property type="match status" value="1"/>
</dbReference>
<feature type="domain" description="DUF4283" evidence="1">
    <location>
        <begin position="184"/>
        <end position="268"/>
    </location>
</feature>
<dbReference type="RefSeq" id="XP_016434773.1">
    <property type="nucleotide sequence ID" value="XM_016579287.1"/>
</dbReference>